<accession>A0A345JGY4</accession>
<organism evidence="1 2">
    <name type="scientific">Salmonella enterica I</name>
    <dbReference type="NCBI Taxonomy" id="59201"/>
    <lineage>
        <taxon>Bacteria</taxon>
        <taxon>Pseudomonadati</taxon>
        <taxon>Pseudomonadota</taxon>
        <taxon>Gammaproteobacteria</taxon>
        <taxon>Enterobacterales</taxon>
        <taxon>Enterobacteriaceae</taxon>
        <taxon>Salmonella</taxon>
    </lineage>
</organism>
<dbReference type="EMBL" id="CP018219">
    <property type="protein sequence ID" value="AXH24062.1"/>
    <property type="molecule type" value="Genomic_DNA"/>
</dbReference>
<evidence type="ECO:0000313" key="1">
    <source>
        <dbReference type="EMBL" id="AXH24062.1"/>
    </source>
</evidence>
<name>A0A345JGY4_SALET</name>
<protein>
    <submittedName>
        <fullName evidence="1">Phosphatase</fullName>
    </submittedName>
</protein>
<dbReference type="Proteomes" id="UP000253929">
    <property type="component" value="Chromosome"/>
</dbReference>
<gene>
    <name evidence="1" type="ORF">A5895_13795</name>
</gene>
<dbReference type="AlphaFoldDB" id="A0A345JGY4"/>
<evidence type="ECO:0000313" key="2">
    <source>
        <dbReference type="Proteomes" id="UP000253929"/>
    </source>
</evidence>
<proteinExistence type="predicted"/>
<sequence>MHHILHTFSDEDADKIAVITAGIRRITLHQQRPEGRVILPDTLLPCNRFSPLS</sequence>
<reference evidence="1 2" key="1">
    <citation type="submission" date="2016-11" db="EMBL/GenBank/DDBJ databases">
        <title>genome sequence of LSP 389/97, an isolate of the Spanish clone of Salmonella enterica 4,5,12,i:-.</title>
        <authorList>
            <person name="Rodicio M.R."/>
        </authorList>
    </citation>
    <scope>NUCLEOTIDE SEQUENCE [LARGE SCALE GENOMIC DNA]</scope>
    <source>
        <strain evidence="1 2">LSP 389/97</strain>
    </source>
</reference>